<organism evidence="1 2">
    <name type="scientific">Streptomyces ochraceiscleroticus</name>
    <dbReference type="NCBI Taxonomy" id="47761"/>
    <lineage>
        <taxon>Bacteria</taxon>
        <taxon>Bacillati</taxon>
        <taxon>Actinomycetota</taxon>
        <taxon>Actinomycetes</taxon>
        <taxon>Kitasatosporales</taxon>
        <taxon>Streptomycetaceae</taxon>
        <taxon>Streptomyces</taxon>
    </lineage>
</organism>
<dbReference type="InterPro" id="IPR008930">
    <property type="entry name" value="Terpenoid_cyclase/PrenylTrfase"/>
</dbReference>
<name>A0ABW1MW07_9ACTN</name>
<evidence type="ECO:0000313" key="1">
    <source>
        <dbReference type="EMBL" id="MFC6067267.1"/>
    </source>
</evidence>
<sequence>MPGRGGESGTAYRDLLHHDPGRQADDMLTRALDHCLRHQQEDGGWRTPPDPRVTETALACLALSREATPAARHAVRRARQWLRTARPQTHHPLAQYTEALLSDLACGTGDGYGLATEAFTGPVFAPRLRLLAVLRACAERVVPDGAGHEPVTAAGLRALRAGLRTALDGACRSRLKSWALVDLLAEHALVERYFGDAQNAEAAARRLADLQAPDGSFYGNVLSTSLALLALRAIVPAGTARYRARGYLLTAQHPDGTWRFLTTDVWDTQLTVRAFRGEPDFDVQGLPRALDFLRAAQRPDGGWPCRQGLESDNDSTAAVLIALAGLPEAADAARHALHHLAGQQSVAGLWSTWQAAGDPPAPDVVAHAVTALDRYRGRHRVPTGAARRWLGAYAGRAGSGGEGWAASWYRGAPYAVCEIAPALPAGHRAVRAELTRLAASRRPDGGWAHGPDTDSLPSATGLALAALCRAGGPGGEAPAAGSGTGLRAALAYLAAAQRPDGSWPGRPEMYGPRPLLTHCPTQTLAFTALGLTAVRDTLRGPRRGAGR</sequence>
<dbReference type="EMBL" id="JBHSPX010000012">
    <property type="protein sequence ID" value="MFC6067267.1"/>
    <property type="molecule type" value="Genomic_DNA"/>
</dbReference>
<proteinExistence type="predicted"/>
<accession>A0ABW1MW07</accession>
<protein>
    <submittedName>
        <fullName evidence="1">Prenyltransferase/squalene oxidase repeat-containing protein</fullName>
    </submittedName>
</protein>
<dbReference type="RefSeq" id="WP_051861845.1">
    <property type="nucleotide sequence ID" value="NZ_JBHSPX010000012.1"/>
</dbReference>
<dbReference type="Proteomes" id="UP001596139">
    <property type="component" value="Unassembled WGS sequence"/>
</dbReference>
<dbReference type="SUPFAM" id="SSF48239">
    <property type="entry name" value="Terpenoid cyclases/Protein prenyltransferases"/>
    <property type="match status" value="2"/>
</dbReference>
<gene>
    <name evidence="1" type="ORF">ACFP4F_32635</name>
</gene>
<dbReference type="Gene3D" id="1.50.10.20">
    <property type="match status" value="3"/>
</dbReference>
<reference evidence="2" key="1">
    <citation type="journal article" date="2019" name="Int. J. Syst. Evol. Microbiol.">
        <title>The Global Catalogue of Microorganisms (GCM) 10K type strain sequencing project: providing services to taxonomists for standard genome sequencing and annotation.</title>
        <authorList>
            <consortium name="The Broad Institute Genomics Platform"/>
            <consortium name="The Broad Institute Genome Sequencing Center for Infectious Disease"/>
            <person name="Wu L."/>
            <person name="Ma J."/>
        </authorList>
    </citation>
    <scope>NUCLEOTIDE SEQUENCE [LARGE SCALE GENOMIC DNA]</scope>
    <source>
        <strain evidence="2">CGMCC 1.15180</strain>
    </source>
</reference>
<keyword evidence="2" id="KW-1185">Reference proteome</keyword>
<evidence type="ECO:0000313" key="2">
    <source>
        <dbReference type="Proteomes" id="UP001596139"/>
    </source>
</evidence>
<comment type="caution">
    <text evidence="1">The sequence shown here is derived from an EMBL/GenBank/DDBJ whole genome shotgun (WGS) entry which is preliminary data.</text>
</comment>